<dbReference type="Pfam" id="PF14322">
    <property type="entry name" value="SusD-like_3"/>
    <property type="match status" value="1"/>
</dbReference>
<dbReference type="EMBL" id="SOAG01000017">
    <property type="protein sequence ID" value="TDS56943.1"/>
    <property type="molecule type" value="Genomic_DNA"/>
</dbReference>
<accession>A0A4R7EYN2</accession>
<evidence type="ECO:0000313" key="10">
    <source>
        <dbReference type="Proteomes" id="UP000295215"/>
    </source>
</evidence>
<proteinExistence type="inferred from homology"/>
<protein>
    <submittedName>
        <fullName evidence="9">SusD-like starch-binding protein associating with outer membrane</fullName>
    </submittedName>
</protein>
<dbReference type="InterPro" id="IPR011990">
    <property type="entry name" value="TPR-like_helical_dom_sf"/>
</dbReference>
<evidence type="ECO:0000259" key="7">
    <source>
        <dbReference type="Pfam" id="PF07980"/>
    </source>
</evidence>
<feature type="domain" description="SusD-like N-terminal" evidence="8">
    <location>
        <begin position="95"/>
        <end position="226"/>
    </location>
</feature>
<comment type="caution">
    <text evidence="9">The sequence shown here is derived from an EMBL/GenBank/DDBJ whole genome shotgun (WGS) entry which is preliminary data.</text>
</comment>
<dbReference type="AlphaFoldDB" id="A0A4R7EYN2"/>
<keyword evidence="5" id="KW-0998">Cell outer membrane</keyword>
<evidence type="ECO:0000256" key="5">
    <source>
        <dbReference type="ARBA" id="ARBA00023237"/>
    </source>
</evidence>
<keyword evidence="3 6" id="KW-0732">Signal</keyword>
<dbReference type="InterPro" id="IPR033985">
    <property type="entry name" value="SusD-like_N"/>
</dbReference>
<organism evidence="9 10">
    <name type="scientific">Myroides indicus</name>
    <dbReference type="NCBI Taxonomy" id="1323422"/>
    <lineage>
        <taxon>Bacteria</taxon>
        <taxon>Pseudomonadati</taxon>
        <taxon>Bacteroidota</taxon>
        <taxon>Flavobacteriia</taxon>
        <taxon>Flavobacteriales</taxon>
        <taxon>Flavobacteriaceae</taxon>
        <taxon>Myroides</taxon>
    </lineage>
</organism>
<evidence type="ECO:0000256" key="6">
    <source>
        <dbReference type="SAM" id="SignalP"/>
    </source>
</evidence>
<keyword evidence="4" id="KW-0472">Membrane</keyword>
<dbReference type="GO" id="GO:0009279">
    <property type="term" value="C:cell outer membrane"/>
    <property type="evidence" value="ECO:0007669"/>
    <property type="project" value="UniProtKB-SubCell"/>
</dbReference>
<dbReference type="InterPro" id="IPR012944">
    <property type="entry name" value="SusD_RagB_dom"/>
</dbReference>
<name>A0A4R7EYN2_9FLAO</name>
<evidence type="ECO:0000313" key="9">
    <source>
        <dbReference type="EMBL" id="TDS56943.1"/>
    </source>
</evidence>
<dbReference type="Proteomes" id="UP000295215">
    <property type="component" value="Unassembled WGS sequence"/>
</dbReference>
<dbReference type="SUPFAM" id="SSF48452">
    <property type="entry name" value="TPR-like"/>
    <property type="match status" value="1"/>
</dbReference>
<keyword evidence="10" id="KW-1185">Reference proteome</keyword>
<dbReference type="Gene3D" id="1.25.40.390">
    <property type="match status" value="1"/>
</dbReference>
<feature type="signal peptide" evidence="6">
    <location>
        <begin position="1"/>
        <end position="24"/>
    </location>
</feature>
<evidence type="ECO:0000259" key="8">
    <source>
        <dbReference type="Pfam" id="PF14322"/>
    </source>
</evidence>
<evidence type="ECO:0000256" key="4">
    <source>
        <dbReference type="ARBA" id="ARBA00023136"/>
    </source>
</evidence>
<reference evidence="9 10" key="1">
    <citation type="submission" date="2019-03" db="EMBL/GenBank/DDBJ databases">
        <title>Genomic Encyclopedia of Archaeal and Bacterial Type Strains, Phase II (KMG-II): from individual species to whole genera.</title>
        <authorList>
            <person name="Goeker M."/>
        </authorList>
    </citation>
    <scope>NUCLEOTIDE SEQUENCE [LARGE SCALE GENOMIC DNA]</scope>
    <source>
        <strain evidence="9 10">DSM 28213</strain>
    </source>
</reference>
<feature type="chain" id="PRO_5020991857" evidence="6">
    <location>
        <begin position="25"/>
        <end position="494"/>
    </location>
</feature>
<feature type="domain" description="RagB/SusD" evidence="7">
    <location>
        <begin position="345"/>
        <end position="494"/>
    </location>
</feature>
<comment type="similarity">
    <text evidence="2">Belongs to the SusD family.</text>
</comment>
<evidence type="ECO:0000256" key="2">
    <source>
        <dbReference type="ARBA" id="ARBA00006275"/>
    </source>
</evidence>
<dbReference type="Pfam" id="PF07980">
    <property type="entry name" value="SusD_RagB"/>
    <property type="match status" value="1"/>
</dbReference>
<gene>
    <name evidence="9" type="ORF">C8P70_11733</name>
</gene>
<sequence length="494" mass="56160">MLIGFVLTAVLLSSCSLDTNPADAVEEEEVFKTTSGNEKVLNGTWGYLMETFYTYANPGFGAILRTNDAMGSDVVLNTRYGFSSHYGFTALYGKGGTNTHSWNLTYKTINNTNNIIDKIHEAIGNDTDKKRIKAQALALRGFMYLHLASGYAFAVDKDPNAPTAPIYLKPTTKDSQPVSKATVSELYKQSVADLEEALILIPDNYRRDQKYKIDKQVILGILSRAALYSREWEKAKKYSDELLETNDYLMTEEEYKAGFNDINNREWIWGHPQTPDQSDASYQFNFLDVTSPESYYFSFNADPYFKDLFDDGDYRKSMISWAPDPGRAVENGNLAWTRYAKFKFKAGQIADIVLMRTSEIYLINAEAKARLGDGDAINKLNALKQARHAEAASGLAGQELINEIWIERRKELFGEGFSLIDLIRNQQSVVRRAYPQDKMVDYEYEDENGVIQTKKLLPQGHRVLNFPDQSEFTANSPYYLYRIPDVEERENGNL</sequence>
<comment type="subcellular location">
    <subcellularLocation>
        <location evidence="1">Cell outer membrane</location>
    </subcellularLocation>
</comment>
<evidence type="ECO:0000256" key="3">
    <source>
        <dbReference type="ARBA" id="ARBA00022729"/>
    </source>
</evidence>
<dbReference type="CDD" id="cd08977">
    <property type="entry name" value="SusD"/>
    <property type="match status" value="1"/>
</dbReference>
<evidence type="ECO:0000256" key="1">
    <source>
        <dbReference type="ARBA" id="ARBA00004442"/>
    </source>
</evidence>